<feature type="region of interest" description="Disordered" evidence="1">
    <location>
        <begin position="1"/>
        <end position="39"/>
    </location>
</feature>
<reference evidence="2 3" key="1">
    <citation type="submission" date="2019-03" db="EMBL/GenBank/DDBJ databases">
        <title>Single cell metagenomics reveals metabolic interactions within the superorganism composed of flagellate Streblomastix strix and complex community of Bacteroidetes bacteria on its surface.</title>
        <authorList>
            <person name="Treitli S.C."/>
            <person name="Kolisko M."/>
            <person name="Husnik F."/>
            <person name="Keeling P."/>
            <person name="Hampl V."/>
        </authorList>
    </citation>
    <scope>NUCLEOTIDE SEQUENCE [LARGE SCALE GENOMIC DNA]</scope>
    <source>
        <strain evidence="2">ST1C</strain>
    </source>
</reference>
<gene>
    <name evidence="2" type="ORF">EZS28_010779</name>
</gene>
<dbReference type="EMBL" id="SNRW01002163">
    <property type="protein sequence ID" value="KAA6393695.1"/>
    <property type="molecule type" value="Genomic_DNA"/>
</dbReference>
<proteinExistence type="predicted"/>
<comment type="caution">
    <text evidence="2">The sequence shown here is derived from an EMBL/GenBank/DDBJ whole genome shotgun (WGS) entry which is preliminary data.</text>
</comment>
<evidence type="ECO:0000313" key="2">
    <source>
        <dbReference type="EMBL" id="KAA6393695.1"/>
    </source>
</evidence>
<sequence>MSHRRSKREKVDNNTEHNNDNTKVSAKNSTDIFEEQKKKKENQIKSELVVIANQFASASSDIDKQNAKQHLYVLLKEKDEELLNLTVDKMLNILLCDSQNEVKDQINLTKKLELIEQITEKGALMADEYEQNKFHQQFVSSGLDKVIEIMITQKMIMKVDKKEKQKHFEELTQITLVYCEIMKYQSIQQESILNNIMKVIEQNLINILQNIEDESKKEIKRQKQREKEKSKKKAEDSRKPDDIEKEMIIQADIEDKWKILTQKSSRVLNCLAHFAENYVHLLVENQKIHKSLIPLVHINCPPELKCKKNLVLPNNDSTQQLQSSIFKALQIIAGEDEVQIILVEQHNILAHMRSLTISFQQQNSRSTTNANSIQLYSNSQHHQINQSKNINSNLFLSPLVIEQALKLYDTVLINLIPPKSERAAQQDVINALIALTCYKRNSQYQTQQESEQEIMNNNTSIIIIEKSLQCLRWMDWYGGSGVQNILVEQRLYIPCLIQSISQCGGVLEQRSRVNKAGLTNIEQLFAILSRGGDWCVYQPIWYKSGNEQFEEQGGLEEVESHLFHSGQTALDICQTARRAKRGIFKLL</sequence>
<feature type="compositionally biased region" description="Basic and acidic residues" evidence="1">
    <location>
        <begin position="225"/>
        <end position="241"/>
    </location>
</feature>
<organism evidence="2 3">
    <name type="scientific">Streblomastix strix</name>
    <dbReference type="NCBI Taxonomy" id="222440"/>
    <lineage>
        <taxon>Eukaryota</taxon>
        <taxon>Metamonada</taxon>
        <taxon>Preaxostyla</taxon>
        <taxon>Oxymonadida</taxon>
        <taxon>Streblomastigidae</taxon>
        <taxon>Streblomastix</taxon>
    </lineage>
</organism>
<evidence type="ECO:0000256" key="1">
    <source>
        <dbReference type="SAM" id="MobiDB-lite"/>
    </source>
</evidence>
<name>A0A5J4WH56_9EUKA</name>
<protein>
    <submittedName>
        <fullName evidence="2">Uncharacterized protein</fullName>
    </submittedName>
</protein>
<dbReference type="AlphaFoldDB" id="A0A5J4WH56"/>
<feature type="compositionally biased region" description="Basic and acidic residues" evidence="1">
    <location>
        <begin position="9"/>
        <end position="20"/>
    </location>
</feature>
<accession>A0A5J4WH56</accession>
<evidence type="ECO:0000313" key="3">
    <source>
        <dbReference type="Proteomes" id="UP000324800"/>
    </source>
</evidence>
<feature type="region of interest" description="Disordered" evidence="1">
    <location>
        <begin position="216"/>
        <end position="241"/>
    </location>
</feature>
<dbReference type="Proteomes" id="UP000324800">
    <property type="component" value="Unassembled WGS sequence"/>
</dbReference>
<feature type="compositionally biased region" description="Polar residues" evidence="1">
    <location>
        <begin position="21"/>
        <end position="31"/>
    </location>
</feature>